<protein>
    <recommendedName>
        <fullName evidence="6">Calmodulin</fullName>
    </recommendedName>
</protein>
<dbReference type="SMART" id="SM00717">
    <property type="entry name" value="SANT"/>
    <property type="match status" value="1"/>
</dbReference>
<accession>A0A0M0K9M1</accession>
<dbReference type="PROSITE" id="PS00018">
    <property type="entry name" value="EF_HAND_1"/>
    <property type="match status" value="2"/>
</dbReference>
<dbReference type="InterPro" id="IPR018247">
    <property type="entry name" value="EF_Hand_1_Ca_BS"/>
</dbReference>
<dbReference type="SUPFAM" id="SSF47473">
    <property type="entry name" value="EF-hand"/>
    <property type="match status" value="1"/>
</dbReference>
<evidence type="ECO:0000313" key="4">
    <source>
        <dbReference type="EMBL" id="KOO35510.1"/>
    </source>
</evidence>
<dbReference type="Proteomes" id="UP000037460">
    <property type="component" value="Unassembled WGS sequence"/>
</dbReference>
<evidence type="ECO:0000256" key="1">
    <source>
        <dbReference type="ARBA" id="ARBA00022837"/>
    </source>
</evidence>
<dbReference type="AlphaFoldDB" id="A0A0M0K9M1"/>
<proteinExistence type="predicted"/>
<feature type="domain" description="EF-hand" evidence="3">
    <location>
        <begin position="33"/>
        <end position="68"/>
    </location>
</feature>
<evidence type="ECO:0008006" key="6">
    <source>
        <dbReference type="Google" id="ProtNLM"/>
    </source>
</evidence>
<dbReference type="SUPFAM" id="SSF46689">
    <property type="entry name" value="Homeodomain-like"/>
    <property type="match status" value="1"/>
</dbReference>
<dbReference type="CDD" id="cd00167">
    <property type="entry name" value="SANT"/>
    <property type="match status" value="1"/>
</dbReference>
<sequence>MVPAQRRLDVDGSGTINEPEFRKALVLLGHGDVPAEEIHDVFASLDTDGSGSVEYRELYLALGKPLPPALKARLHPPKTTLDATRARWGQGAFKPSSGSLGNNMRTLFGLRATDNDISASLRKLDDLFPDASPHSGSQERAIFVGMRVLIDAAEAQYSNALKNKRQLYFTTWRSVGPECPNRGGAEILNRKLAEALAKRAAGNGREQAPRAIVELGHDKLTALGVQDDELRPGNFVRLAAENLAHPDGEYYALVETDLTPEVYKGGAMQQDSPKMVLAKQMELVAKLSKQCLFGLRAQDAILHRHADELYRRLDDLRDMQELIENAMQNDELAAQGKAPVMLRSWPPPVYGLSWAEVPEPPFQARELFDPSKPNLASTLQSQSALTPEQLADLGLTPSSARTASSIQLVSQDCFVKSYSAEGRLRYMIPLATQRTAAEAEPASPEKWPKYAGPPATWSTWTKEEDRALLELVQMFGLPLREKESIKWARIAAGLALHSGRMHAYPRGRSACQQRWETLLSVCLSTEEALGLKKTQDMLFACRKSVRNAEEIMNEAAGVLMRAKSEMQLATARSIRLKTEARHTRTEMEERVGDFTSPAWMTDAADLTAKGIKGERARLAQMLQTLGPEIVTKRHVNQEDRLKMKLDSQTLSEELGLEILVIETGSLSALSSRKSRHFLRAASVVTGWIG</sequence>
<dbReference type="Gene3D" id="1.10.238.10">
    <property type="entry name" value="EF-hand"/>
    <property type="match status" value="1"/>
</dbReference>
<dbReference type="InterPro" id="IPR002048">
    <property type="entry name" value="EF_hand_dom"/>
</dbReference>
<dbReference type="EMBL" id="JWZX01000840">
    <property type="protein sequence ID" value="KOO35510.1"/>
    <property type="molecule type" value="Genomic_DNA"/>
</dbReference>
<dbReference type="PROSITE" id="PS50222">
    <property type="entry name" value="EF_HAND_2"/>
    <property type="match status" value="2"/>
</dbReference>
<evidence type="ECO:0000313" key="5">
    <source>
        <dbReference type="Proteomes" id="UP000037460"/>
    </source>
</evidence>
<keyword evidence="5" id="KW-1185">Reference proteome</keyword>
<dbReference type="CDD" id="cd00051">
    <property type="entry name" value="EFh"/>
    <property type="match status" value="1"/>
</dbReference>
<feature type="domain" description="EF-hand" evidence="3">
    <location>
        <begin position="6"/>
        <end position="31"/>
    </location>
</feature>
<dbReference type="Gene3D" id="1.10.10.60">
    <property type="entry name" value="Homeodomain-like"/>
    <property type="match status" value="1"/>
</dbReference>
<evidence type="ECO:0000259" key="3">
    <source>
        <dbReference type="PROSITE" id="PS50222"/>
    </source>
</evidence>
<evidence type="ECO:0000259" key="2">
    <source>
        <dbReference type="PROSITE" id="PS50090"/>
    </source>
</evidence>
<name>A0A0M0K9M1_9EUKA</name>
<dbReference type="Pfam" id="PF13202">
    <property type="entry name" value="EF-hand_5"/>
    <property type="match status" value="2"/>
</dbReference>
<dbReference type="SMART" id="SM00054">
    <property type="entry name" value="EFh"/>
    <property type="match status" value="2"/>
</dbReference>
<gene>
    <name evidence="4" type="ORF">Ctob_015789</name>
</gene>
<organism evidence="4 5">
    <name type="scientific">Chrysochromulina tobinii</name>
    <dbReference type="NCBI Taxonomy" id="1460289"/>
    <lineage>
        <taxon>Eukaryota</taxon>
        <taxon>Haptista</taxon>
        <taxon>Haptophyta</taxon>
        <taxon>Prymnesiophyceae</taxon>
        <taxon>Prymnesiales</taxon>
        <taxon>Chrysochromulinaceae</taxon>
        <taxon>Chrysochromulina</taxon>
    </lineage>
</organism>
<keyword evidence="1" id="KW-0106">Calcium</keyword>
<dbReference type="Pfam" id="PF13921">
    <property type="entry name" value="Myb_DNA-bind_6"/>
    <property type="match status" value="1"/>
</dbReference>
<dbReference type="InterPro" id="IPR001005">
    <property type="entry name" value="SANT/Myb"/>
</dbReference>
<dbReference type="InterPro" id="IPR011992">
    <property type="entry name" value="EF-hand-dom_pair"/>
</dbReference>
<dbReference type="GO" id="GO:0005509">
    <property type="term" value="F:calcium ion binding"/>
    <property type="evidence" value="ECO:0007669"/>
    <property type="project" value="InterPro"/>
</dbReference>
<comment type="caution">
    <text evidence="4">The sequence shown here is derived from an EMBL/GenBank/DDBJ whole genome shotgun (WGS) entry which is preliminary data.</text>
</comment>
<reference evidence="5" key="1">
    <citation type="journal article" date="2015" name="PLoS Genet.">
        <title>Genome Sequence and Transcriptome Analyses of Chrysochromulina tobin: Metabolic Tools for Enhanced Algal Fitness in the Prominent Order Prymnesiales (Haptophyceae).</title>
        <authorList>
            <person name="Hovde B.T."/>
            <person name="Deodato C.R."/>
            <person name="Hunsperger H.M."/>
            <person name="Ryken S.A."/>
            <person name="Yost W."/>
            <person name="Jha R.K."/>
            <person name="Patterson J."/>
            <person name="Monnat R.J. Jr."/>
            <person name="Barlow S.B."/>
            <person name="Starkenburg S.R."/>
            <person name="Cattolico R.A."/>
        </authorList>
    </citation>
    <scope>NUCLEOTIDE SEQUENCE</scope>
    <source>
        <strain evidence="5">CCMP291</strain>
    </source>
</reference>
<dbReference type="PROSITE" id="PS50090">
    <property type="entry name" value="MYB_LIKE"/>
    <property type="match status" value="1"/>
</dbReference>
<dbReference type="InterPro" id="IPR009057">
    <property type="entry name" value="Homeodomain-like_sf"/>
</dbReference>
<feature type="domain" description="Myb-like" evidence="2">
    <location>
        <begin position="452"/>
        <end position="519"/>
    </location>
</feature>